<name>A0ABU1Z6C4_9BURK</name>
<sequence length="107" mass="11542">MIATGSSTTAFDERSLSRPTNPSSGQPAGIGELFTNAGMRAMTVADTQVARAWELRGQALRSQLIPRNQRAQALRGLPDERVANLQRGHFVSHEEVAIWPFAAAAPT</sequence>
<organism evidence="2 3">
    <name type="scientific">Pelomonas aquatica</name>
    <dbReference type="NCBI Taxonomy" id="431058"/>
    <lineage>
        <taxon>Bacteria</taxon>
        <taxon>Pseudomonadati</taxon>
        <taxon>Pseudomonadota</taxon>
        <taxon>Betaproteobacteria</taxon>
        <taxon>Burkholderiales</taxon>
        <taxon>Sphaerotilaceae</taxon>
        <taxon>Roseateles</taxon>
    </lineage>
</organism>
<dbReference type="EMBL" id="JAVDXQ010000002">
    <property type="protein sequence ID" value="MDR7296180.1"/>
    <property type="molecule type" value="Genomic_DNA"/>
</dbReference>
<reference evidence="2 3" key="1">
    <citation type="submission" date="2023-07" db="EMBL/GenBank/DDBJ databases">
        <title>Sorghum-associated microbial communities from plants grown in Nebraska, USA.</title>
        <authorList>
            <person name="Schachtman D."/>
        </authorList>
    </citation>
    <scope>NUCLEOTIDE SEQUENCE [LARGE SCALE GENOMIC DNA]</scope>
    <source>
        <strain evidence="2 3">BE310</strain>
    </source>
</reference>
<proteinExistence type="predicted"/>
<evidence type="ECO:0000313" key="2">
    <source>
        <dbReference type="EMBL" id="MDR7296180.1"/>
    </source>
</evidence>
<feature type="region of interest" description="Disordered" evidence="1">
    <location>
        <begin position="1"/>
        <end position="32"/>
    </location>
</feature>
<accession>A0ABU1Z6C4</accession>
<comment type="caution">
    <text evidence="2">The sequence shown here is derived from an EMBL/GenBank/DDBJ whole genome shotgun (WGS) entry which is preliminary data.</text>
</comment>
<dbReference type="Proteomes" id="UP001180536">
    <property type="component" value="Unassembled WGS sequence"/>
</dbReference>
<feature type="compositionally biased region" description="Polar residues" evidence="1">
    <location>
        <begin position="1"/>
        <end position="10"/>
    </location>
</feature>
<evidence type="ECO:0000313" key="3">
    <source>
        <dbReference type="Proteomes" id="UP001180536"/>
    </source>
</evidence>
<dbReference type="RefSeq" id="WP_310343384.1">
    <property type="nucleotide sequence ID" value="NZ_JAVDXQ010000002.1"/>
</dbReference>
<protein>
    <submittedName>
        <fullName evidence="2">Uncharacterized protein</fullName>
    </submittedName>
</protein>
<gene>
    <name evidence="2" type="ORF">J2X16_001519</name>
</gene>
<evidence type="ECO:0000256" key="1">
    <source>
        <dbReference type="SAM" id="MobiDB-lite"/>
    </source>
</evidence>
<feature type="compositionally biased region" description="Polar residues" evidence="1">
    <location>
        <begin position="17"/>
        <end position="26"/>
    </location>
</feature>
<keyword evidence="3" id="KW-1185">Reference proteome</keyword>